<reference evidence="2" key="2">
    <citation type="submission" date="2011-03" db="EMBL/GenBank/DDBJ databases">
        <title>Comparative genomics and transcriptomics of Neospora caninum and Toxoplasma gondii.</title>
        <authorList>
            <person name="Reid A.J."/>
            <person name="Sohal A."/>
            <person name="Harris D."/>
            <person name="Quail M."/>
            <person name="Sanders M."/>
            <person name="Berriman M."/>
            <person name="Wastling J.M."/>
            <person name="Pain A."/>
        </authorList>
    </citation>
    <scope>NUCLEOTIDE SEQUENCE</scope>
    <source>
        <strain evidence="2">Liverpool</strain>
    </source>
</reference>
<dbReference type="eggNOG" id="ENOG502SQMZ">
    <property type="taxonomic scope" value="Eukaryota"/>
</dbReference>
<evidence type="ECO:0000313" key="2">
    <source>
        <dbReference type="EMBL" id="CBZ51176.1"/>
    </source>
</evidence>
<dbReference type="AlphaFoldDB" id="F0VC42"/>
<dbReference type="Gene3D" id="1.20.5.2050">
    <property type="match status" value="1"/>
</dbReference>
<proteinExistence type="predicted"/>
<dbReference type="RefSeq" id="XP_003881209.1">
    <property type="nucleotide sequence ID" value="XM_003881160.1"/>
</dbReference>
<dbReference type="Proteomes" id="UP000007494">
    <property type="component" value="Chromosome IX"/>
</dbReference>
<evidence type="ECO:0000313" key="4">
    <source>
        <dbReference type="Proteomes" id="UP000007494"/>
    </source>
</evidence>
<feature type="region of interest" description="Disordered" evidence="1">
    <location>
        <begin position="58"/>
        <end position="91"/>
    </location>
</feature>
<sequence length="429" mass="47581">MDRTGLLFLRGAAGSPPGLKFFGSRGETSTSSTSFLALHGRVPTATFRTPFHARLAPSKLRQRKECPDAADSPTFSPSPLSPAVASPQKRTGGSLNAFFRAPVCSAASNRRHEERCPSLVSRTGLARSFPRRSAGFLDSAGSSFSQKAPLSLHHVGDTCVYSAPRAWEADSVFLRHPALPGRVPRVGGCGVAPAASAASCLGASHTNACLRPREPWSLAHTRMFGGRAGGLKRRKPRRDPGRVIQSGFGRRQEFFWPEKARRTRVPLYQNSRPNLVYDQRFRRFMCMWYASGVQVFRPFSCRGRKGGRGKEGLPDGLGIGRGSGTWERARAKAVVLLKQLKRQGQLDKLAKPDVTRSGVRGVYFDTEEKLWVATWNEHGLRRFKAFPTMEMGFDAAYQAAVAVRRQKLRENYIFCMQRNRKKSGRPPFK</sequence>
<dbReference type="VEuPathDB" id="ToxoDB:NCLIV_042430"/>
<reference evidence="4" key="3">
    <citation type="journal article" date="2012" name="PLoS Pathog.">
        <title>Comparative genomics of the apicomplexan parasites Toxoplasma gondii and Neospora caninum: Coccidia differing in host range and transmission strategy.</title>
        <authorList>
            <person name="Reid A.J."/>
            <person name="Vermont S.J."/>
            <person name="Cotton J.A."/>
            <person name="Harris D."/>
            <person name="Hill-Cawthorne G.A."/>
            <person name="Konen-Waisman S."/>
            <person name="Latham S.M."/>
            <person name="Mourier T."/>
            <person name="Norton R."/>
            <person name="Quail M.A."/>
            <person name="Sanders M."/>
            <person name="Shanmugam D."/>
            <person name="Sohal A."/>
            <person name="Wasmuth J.D."/>
            <person name="Brunk B."/>
            <person name="Grigg M.E."/>
            <person name="Howard J.C."/>
            <person name="Parkinson J."/>
            <person name="Roos D.S."/>
            <person name="Trees A.J."/>
            <person name="Berriman M."/>
            <person name="Pain A."/>
            <person name="Wastling J.M."/>
        </authorList>
    </citation>
    <scope>NUCLEOTIDE SEQUENCE [LARGE SCALE GENOMIC DNA]</scope>
    <source>
        <strain evidence="4">Liverpool</strain>
    </source>
</reference>
<feature type="compositionally biased region" description="Low complexity" evidence="1">
    <location>
        <begin position="77"/>
        <end position="87"/>
    </location>
</feature>
<protein>
    <submittedName>
        <fullName evidence="3">AP2 domain transcription factor AP2IX-6</fullName>
    </submittedName>
</protein>
<evidence type="ECO:0000313" key="3">
    <source>
        <dbReference type="EMBL" id="CEL68487.1"/>
    </source>
</evidence>
<name>F0VC42_NEOCL</name>
<accession>F0VC42</accession>
<organism evidence="2 4">
    <name type="scientific">Neospora caninum (strain Liverpool)</name>
    <dbReference type="NCBI Taxonomy" id="572307"/>
    <lineage>
        <taxon>Eukaryota</taxon>
        <taxon>Sar</taxon>
        <taxon>Alveolata</taxon>
        <taxon>Apicomplexa</taxon>
        <taxon>Conoidasida</taxon>
        <taxon>Coccidia</taxon>
        <taxon>Eucoccidiorida</taxon>
        <taxon>Eimeriorina</taxon>
        <taxon>Sarcocystidae</taxon>
        <taxon>Neospora</taxon>
    </lineage>
</organism>
<dbReference type="OrthoDB" id="330089at2759"/>
<dbReference type="OMA" id="VATWNEH"/>
<gene>
    <name evidence="3" type="ORF">BN1204_042430</name>
    <name evidence="2" type="ORF">NCLIV_042430</name>
</gene>
<dbReference type="EMBL" id="LN714484">
    <property type="protein sequence ID" value="CEL68487.1"/>
    <property type="molecule type" value="Genomic_DNA"/>
</dbReference>
<reference evidence="3" key="4">
    <citation type="journal article" date="2015" name="PLoS ONE">
        <title>Comprehensive Evaluation of Toxoplasma gondii VEG and Neospora caninum LIV Genomes with Tachyzoite Stage Transcriptome and Proteome Defines Novel Transcript Features.</title>
        <authorList>
            <person name="Ramaprasad A."/>
            <person name="Mourier T."/>
            <person name="Naeem R."/>
            <person name="Malas T.B."/>
            <person name="Moussa E."/>
            <person name="Panigrahi A."/>
            <person name="Vermont S.J."/>
            <person name="Otto T.D."/>
            <person name="Wastling J."/>
            <person name="Pain A."/>
        </authorList>
    </citation>
    <scope>NUCLEOTIDE SEQUENCE</scope>
    <source>
        <strain evidence="3">Liverpool</strain>
    </source>
</reference>
<dbReference type="EMBL" id="FR823385">
    <property type="protein sequence ID" value="CBZ51176.1"/>
    <property type="molecule type" value="Genomic_DNA"/>
</dbReference>
<keyword evidence="4" id="KW-1185">Reference proteome</keyword>
<dbReference type="InParanoid" id="F0VC42"/>
<dbReference type="GeneID" id="13440161"/>
<evidence type="ECO:0000256" key="1">
    <source>
        <dbReference type="SAM" id="MobiDB-lite"/>
    </source>
</evidence>
<reference evidence="2" key="1">
    <citation type="submission" date="2011-02" db="EMBL/GenBank/DDBJ databases">
        <authorList>
            <person name="Aslett M."/>
        </authorList>
    </citation>
    <scope>NUCLEOTIDE SEQUENCE</scope>
    <source>
        <strain evidence="2">Liverpool</strain>
    </source>
</reference>